<evidence type="ECO:0000256" key="4">
    <source>
        <dbReference type="ARBA" id="ARBA00022630"/>
    </source>
</evidence>
<dbReference type="Gene3D" id="2.40.110.10">
    <property type="entry name" value="Butyryl-CoA Dehydrogenase, subunit A, domain 2"/>
    <property type="match status" value="1"/>
</dbReference>
<dbReference type="InterPro" id="IPR050741">
    <property type="entry name" value="Acyl-CoA_dehydrogenase"/>
</dbReference>
<dbReference type="Pfam" id="PF02771">
    <property type="entry name" value="Acyl-CoA_dh_N"/>
    <property type="match status" value="1"/>
</dbReference>
<dbReference type="Pfam" id="PF00441">
    <property type="entry name" value="Acyl-CoA_dh_1"/>
    <property type="match status" value="1"/>
</dbReference>
<evidence type="ECO:0000259" key="8">
    <source>
        <dbReference type="Pfam" id="PF02770"/>
    </source>
</evidence>
<evidence type="ECO:0000256" key="6">
    <source>
        <dbReference type="ARBA" id="ARBA00023002"/>
    </source>
</evidence>
<dbReference type="InterPro" id="IPR009075">
    <property type="entry name" value="AcylCo_DH/oxidase_C"/>
</dbReference>
<comment type="subunit">
    <text evidence="3">Homodimer.</text>
</comment>
<proteinExistence type="inferred from homology"/>
<comment type="cofactor">
    <cofactor evidence="1">
        <name>FAD</name>
        <dbReference type="ChEBI" id="CHEBI:57692"/>
    </cofactor>
</comment>
<evidence type="ECO:0000256" key="2">
    <source>
        <dbReference type="ARBA" id="ARBA00009347"/>
    </source>
</evidence>
<keyword evidence="5" id="KW-0274">FAD</keyword>
<feature type="domain" description="Acyl-CoA dehydrogenase/oxidase N-terminal" evidence="9">
    <location>
        <begin position="12"/>
        <end position="127"/>
    </location>
</feature>
<dbReference type="SUPFAM" id="SSF47203">
    <property type="entry name" value="Acyl-CoA dehydrogenase C-terminal domain-like"/>
    <property type="match status" value="1"/>
</dbReference>
<dbReference type="GO" id="GO:0050660">
    <property type="term" value="F:flavin adenine dinucleotide binding"/>
    <property type="evidence" value="ECO:0007669"/>
    <property type="project" value="InterPro"/>
</dbReference>
<evidence type="ECO:0000313" key="11">
    <source>
        <dbReference type="Proteomes" id="UP000552954"/>
    </source>
</evidence>
<dbReference type="InterPro" id="IPR037069">
    <property type="entry name" value="AcylCoA_DH/ox_N_sf"/>
</dbReference>
<feature type="domain" description="Acyl-CoA dehydrogenase/oxidase C-terminal" evidence="7">
    <location>
        <begin position="246"/>
        <end position="396"/>
    </location>
</feature>
<gene>
    <name evidence="10" type="ORF">HK415_10395</name>
</gene>
<dbReference type="Gene3D" id="1.20.140.10">
    <property type="entry name" value="Butyryl-CoA Dehydrogenase, subunit A, domain 3"/>
    <property type="match status" value="1"/>
</dbReference>
<feature type="domain" description="Acyl-CoA oxidase/dehydrogenase middle" evidence="8">
    <location>
        <begin position="132"/>
        <end position="232"/>
    </location>
</feature>
<evidence type="ECO:0000256" key="1">
    <source>
        <dbReference type="ARBA" id="ARBA00001974"/>
    </source>
</evidence>
<dbReference type="InterPro" id="IPR006091">
    <property type="entry name" value="Acyl-CoA_Oxase/DH_mid-dom"/>
</dbReference>
<dbReference type="InterPro" id="IPR036250">
    <property type="entry name" value="AcylCo_DH-like_C"/>
</dbReference>
<evidence type="ECO:0000259" key="7">
    <source>
        <dbReference type="Pfam" id="PF00441"/>
    </source>
</evidence>
<dbReference type="InterPro" id="IPR013786">
    <property type="entry name" value="AcylCoA_DH/ox_N"/>
</dbReference>
<keyword evidence="4" id="KW-0285">Flavoprotein</keyword>
<dbReference type="GO" id="GO:0005737">
    <property type="term" value="C:cytoplasm"/>
    <property type="evidence" value="ECO:0007669"/>
    <property type="project" value="TreeGrafter"/>
</dbReference>
<dbReference type="GO" id="GO:0003995">
    <property type="term" value="F:acyl-CoA dehydrogenase activity"/>
    <property type="evidence" value="ECO:0007669"/>
    <property type="project" value="TreeGrafter"/>
</dbReference>
<dbReference type="Gene3D" id="1.10.540.10">
    <property type="entry name" value="Acyl-CoA dehydrogenase/oxidase, N-terminal domain"/>
    <property type="match status" value="1"/>
</dbReference>
<dbReference type="InterPro" id="IPR046373">
    <property type="entry name" value="Acyl-CoA_Oxase/DH_mid-dom_sf"/>
</dbReference>
<evidence type="ECO:0000256" key="5">
    <source>
        <dbReference type="ARBA" id="ARBA00022827"/>
    </source>
</evidence>
<dbReference type="AlphaFoldDB" id="A0A849KNX5"/>
<evidence type="ECO:0000256" key="3">
    <source>
        <dbReference type="ARBA" id="ARBA00011738"/>
    </source>
</evidence>
<comment type="similarity">
    <text evidence="2">Belongs to the acyl-CoA dehydrogenase family.</text>
</comment>
<reference evidence="10 11" key="2">
    <citation type="submission" date="2020-06" db="EMBL/GenBank/DDBJ databases">
        <title>Ramlibacter rhizophilus sp. nov., isolated from rhizosphere soil of national flower Mugunghwa from South Korea.</title>
        <authorList>
            <person name="Zheng-Fei Y."/>
            <person name="Huan T."/>
        </authorList>
    </citation>
    <scope>NUCLEOTIDE SEQUENCE [LARGE SCALE GENOMIC DNA]</scope>
    <source>
        <strain evidence="10 11">B156</strain>
    </source>
</reference>
<accession>A0A849KNX5</accession>
<comment type="caution">
    <text evidence="10">The sequence shown here is derived from an EMBL/GenBank/DDBJ whole genome shotgun (WGS) entry which is preliminary data.</text>
</comment>
<organism evidence="10 11">
    <name type="scientific">Ramlibacter montanisoli</name>
    <dbReference type="NCBI Taxonomy" id="2732512"/>
    <lineage>
        <taxon>Bacteria</taxon>
        <taxon>Pseudomonadati</taxon>
        <taxon>Pseudomonadota</taxon>
        <taxon>Betaproteobacteria</taxon>
        <taxon>Burkholderiales</taxon>
        <taxon>Comamonadaceae</taxon>
        <taxon>Ramlibacter</taxon>
    </lineage>
</organism>
<evidence type="ECO:0000259" key="9">
    <source>
        <dbReference type="Pfam" id="PF02771"/>
    </source>
</evidence>
<evidence type="ECO:0000313" key="10">
    <source>
        <dbReference type="EMBL" id="NNU43479.1"/>
    </source>
</evidence>
<dbReference type="PANTHER" id="PTHR48083">
    <property type="entry name" value="MEDIUM-CHAIN SPECIFIC ACYL-COA DEHYDROGENASE, MITOCHONDRIAL-RELATED"/>
    <property type="match status" value="1"/>
</dbReference>
<dbReference type="GO" id="GO:0033539">
    <property type="term" value="P:fatty acid beta-oxidation using acyl-CoA dehydrogenase"/>
    <property type="evidence" value="ECO:0007669"/>
    <property type="project" value="TreeGrafter"/>
</dbReference>
<protein>
    <submittedName>
        <fullName evidence="10">Acyl-CoA dehydrogenase</fullName>
    </submittedName>
</protein>
<sequence length="425" mass="47433">MNFRQSECADQWLRRLESFLERYLLPFNAAWHASAAQGRQPEFMADLRSLAREEGLWNLCLPALPADAPGTALPHLDYAPLAEAMGRLPWAAEVFNCNAPDSGNMELLLKHASPAQREMWLKPLLAGVIRSAFAMSEPDVASSDPTNLQTEVRREGGQQVISGRKWFITGAAHPDCRFLIVVCRNADANGDEKHRAHSLVLVPADAPGVEVARNIPIVQHTSLEGHCEMLFRQVRVPEAYLLGRWGEGFALAQSRLGPGRVHHCMRTIGQCELALALACDRSLERRAFGKPLSQQSNVQEWIADSRIEIDQARLLVLRTAWALDQPEPPPDLREQIAAIKVVAARLQTRVVDRAIQVFGAMGLSPDTPLAYLWTWGRALRIMDGPDEVHLRTVARGELRRAGDQRGKWADYFTTPEQLAAPPRLR</sequence>
<dbReference type="RefSeq" id="WP_171563319.1">
    <property type="nucleotide sequence ID" value="NZ_JABFCS010000001.1"/>
</dbReference>
<dbReference type="Pfam" id="PF02770">
    <property type="entry name" value="Acyl-CoA_dh_M"/>
    <property type="match status" value="1"/>
</dbReference>
<keyword evidence="11" id="KW-1185">Reference proteome</keyword>
<keyword evidence="6" id="KW-0560">Oxidoreductase</keyword>
<dbReference type="PANTHER" id="PTHR48083:SF13">
    <property type="entry name" value="ACYL-COA DEHYDROGENASE FAMILY MEMBER 11"/>
    <property type="match status" value="1"/>
</dbReference>
<dbReference type="InterPro" id="IPR009100">
    <property type="entry name" value="AcylCoA_DH/oxidase_NM_dom_sf"/>
</dbReference>
<dbReference type="EMBL" id="JABFCS010000001">
    <property type="protein sequence ID" value="NNU43479.1"/>
    <property type="molecule type" value="Genomic_DNA"/>
</dbReference>
<dbReference type="SUPFAM" id="SSF56645">
    <property type="entry name" value="Acyl-CoA dehydrogenase NM domain-like"/>
    <property type="match status" value="1"/>
</dbReference>
<dbReference type="Proteomes" id="UP000552954">
    <property type="component" value="Unassembled WGS sequence"/>
</dbReference>
<reference evidence="10 11" key="1">
    <citation type="submission" date="2020-05" db="EMBL/GenBank/DDBJ databases">
        <authorList>
            <person name="Khan S.A."/>
            <person name="Jeon C.O."/>
            <person name="Chun B.H."/>
        </authorList>
    </citation>
    <scope>NUCLEOTIDE SEQUENCE [LARGE SCALE GENOMIC DNA]</scope>
    <source>
        <strain evidence="10 11">B156</strain>
    </source>
</reference>
<name>A0A849KNX5_9BURK</name>